<dbReference type="Proteomes" id="UP001570417">
    <property type="component" value="Unassembled WGS sequence"/>
</dbReference>
<reference evidence="2 3" key="1">
    <citation type="journal article" date="2024" name="ISME J.">
        <title>Tailless and filamentous prophages are predominant in marine Vibrio.</title>
        <authorList>
            <person name="Steensen K."/>
            <person name="Seneca J."/>
            <person name="Bartlau N."/>
            <person name="Yu X.A."/>
            <person name="Hussain F.A."/>
            <person name="Polz M.F."/>
        </authorList>
    </citation>
    <scope>NUCLEOTIDE SEQUENCE [LARGE SCALE GENOMIC DNA]</scope>
    <source>
        <strain evidence="2 3">10N.222.51.A1</strain>
    </source>
</reference>
<evidence type="ECO:0000313" key="2">
    <source>
        <dbReference type="EMBL" id="MFA0570824.1"/>
    </source>
</evidence>
<keyword evidence="1" id="KW-1133">Transmembrane helix</keyword>
<keyword evidence="1" id="KW-0472">Membrane</keyword>
<accession>A0ABV4NHH3</accession>
<dbReference type="EMBL" id="JBFRUW010000135">
    <property type="protein sequence ID" value="MFA0570824.1"/>
    <property type="molecule type" value="Genomic_DNA"/>
</dbReference>
<feature type="transmembrane region" description="Helical" evidence="1">
    <location>
        <begin position="12"/>
        <end position="37"/>
    </location>
</feature>
<keyword evidence="1" id="KW-0812">Transmembrane</keyword>
<organism evidence="2 3">
    <name type="scientific">Vibrio gallaecicus</name>
    <dbReference type="NCBI Taxonomy" id="552386"/>
    <lineage>
        <taxon>Bacteria</taxon>
        <taxon>Pseudomonadati</taxon>
        <taxon>Pseudomonadota</taxon>
        <taxon>Gammaproteobacteria</taxon>
        <taxon>Vibrionales</taxon>
        <taxon>Vibrionaceae</taxon>
        <taxon>Vibrio</taxon>
    </lineage>
</organism>
<evidence type="ECO:0000313" key="3">
    <source>
        <dbReference type="Proteomes" id="UP001570417"/>
    </source>
</evidence>
<protein>
    <submittedName>
        <fullName evidence="2">DUF2919 domain-containing protein</fullName>
    </submittedName>
</protein>
<proteinExistence type="predicted"/>
<name>A0ABV4NHH3_9VIBR</name>
<sequence>MRYSFDQYDKHGFLKAPVLLWLVWLFLAKALVVFVVAGASRESGAKILEIIYPDHDMFYVGIVLSLPSLASMWLFGLRSPDRERINRLVTWGRSITMITVLLQMLHTGYLVYLDNGGFHWANAITLVMLLWFALYLFNSRLVKDCFRMTLAKD</sequence>
<comment type="caution">
    <text evidence="2">The sequence shown here is derived from an EMBL/GenBank/DDBJ whole genome shotgun (WGS) entry which is preliminary data.</text>
</comment>
<feature type="transmembrane region" description="Helical" evidence="1">
    <location>
        <begin position="57"/>
        <end position="76"/>
    </location>
</feature>
<gene>
    <name evidence="2" type="ORF">AB4566_21480</name>
</gene>
<dbReference type="InterPro" id="IPR021318">
    <property type="entry name" value="DUF2919"/>
</dbReference>
<dbReference type="RefSeq" id="WP_137373608.1">
    <property type="nucleotide sequence ID" value="NZ_AP025490.1"/>
</dbReference>
<evidence type="ECO:0000256" key="1">
    <source>
        <dbReference type="SAM" id="Phobius"/>
    </source>
</evidence>
<dbReference type="Pfam" id="PF11143">
    <property type="entry name" value="DUF2919"/>
    <property type="match status" value="1"/>
</dbReference>
<keyword evidence="3" id="KW-1185">Reference proteome</keyword>
<feature type="transmembrane region" description="Helical" evidence="1">
    <location>
        <begin position="118"/>
        <end position="137"/>
    </location>
</feature>
<feature type="transmembrane region" description="Helical" evidence="1">
    <location>
        <begin position="88"/>
        <end position="112"/>
    </location>
</feature>